<dbReference type="Proteomes" id="UP000262583">
    <property type="component" value="Chromosome"/>
</dbReference>
<feature type="domain" description="Mur ligase C-terminal" evidence="13">
    <location>
        <begin position="324"/>
        <end position="444"/>
    </location>
</feature>
<evidence type="ECO:0000313" key="16">
    <source>
        <dbReference type="Proteomes" id="UP000262583"/>
    </source>
</evidence>
<dbReference type="Gene3D" id="3.40.1390.10">
    <property type="entry name" value="MurE/MurF, N-terminal domain"/>
    <property type="match status" value="1"/>
</dbReference>
<feature type="domain" description="Mur ligase central" evidence="14">
    <location>
        <begin position="109"/>
        <end position="298"/>
    </location>
</feature>
<comment type="subcellular location">
    <subcellularLocation>
        <location evidence="10 11">Cytoplasm</location>
    </subcellularLocation>
</comment>
<dbReference type="GO" id="GO:0008766">
    <property type="term" value="F:UDP-N-acetylmuramoylalanyl-D-glutamyl-2,6-diaminopimelate-D-alanyl-D-alanine ligase activity"/>
    <property type="evidence" value="ECO:0007669"/>
    <property type="project" value="RHEA"/>
</dbReference>
<evidence type="ECO:0000256" key="11">
    <source>
        <dbReference type="RuleBase" id="RU004136"/>
    </source>
</evidence>
<keyword evidence="9 10" id="KW-0961">Cell wall biogenesis/degradation</keyword>
<dbReference type="GO" id="GO:0005524">
    <property type="term" value="F:ATP binding"/>
    <property type="evidence" value="ECO:0007669"/>
    <property type="project" value="UniProtKB-UniRule"/>
</dbReference>
<feature type="domain" description="Mur ligase N-terminal catalytic" evidence="12">
    <location>
        <begin position="25"/>
        <end position="96"/>
    </location>
</feature>
<evidence type="ECO:0000256" key="5">
    <source>
        <dbReference type="ARBA" id="ARBA00022840"/>
    </source>
</evidence>
<keyword evidence="8 10" id="KW-0131">Cell cycle</keyword>
<dbReference type="InterPro" id="IPR035911">
    <property type="entry name" value="MurE/MurF_N"/>
</dbReference>
<evidence type="ECO:0000256" key="3">
    <source>
        <dbReference type="ARBA" id="ARBA00022618"/>
    </source>
</evidence>
<dbReference type="Pfam" id="PF01225">
    <property type="entry name" value="Mur_ligase"/>
    <property type="match status" value="1"/>
</dbReference>
<dbReference type="GO" id="GO:0005737">
    <property type="term" value="C:cytoplasm"/>
    <property type="evidence" value="ECO:0007669"/>
    <property type="project" value="UniProtKB-SubCell"/>
</dbReference>
<evidence type="ECO:0000256" key="1">
    <source>
        <dbReference type="ARBA" id="ARBA00022490"/>
    </source>
</evidence>
<keyword evidence="1 10" id="KW-0963">Cytoplasm</keyword>
<evidence type="ECO:0000259" key="13">
    <source>
        <dbReference type="Pfam" id="PF02875"/>
    </source>
</evidence>
<keyword evidence="5 10" id="KW-0067">ATP-binding</keyword>
<dbReference type="EC" id="6.3.2.10" evidence="10 11"/>
<evidence type="ECO:0000259" key="12">
    <source>
        <dbReference type="Pfam" id="PF01225"/>
    </source>
</evidence>
<evidence type="ECO:0000256" key="2">
    <source>
        <dbReference type="ARBA" id="ARBA00022598"/>
    </source>
</evidence>
<evidence type="ECO:0000256" key="4">
    <source>
        <dbReference type="ARBA" id="ARBA00022741"/>
    </source>
</evidence>
<dbReference type="InterPro" id="IPR051046">
    <property type="entry name" value="MurCDEF_CellWall_CoF430Synth"/>
</dbReference>
<dbReference type="UniPathway" id="UPA00219"/>
<keyword evidence="3 10" id="KW-0132">Cell division</keyword>
<evidence type="ECO:0000256" key="8">
    <source>
        <dbReference type="ARBA" id="ARBA00023306"/>
    </source>
</evidence>
<keyword evidence="4 10" id="KW-0547">Nucleotide-binding</keyword>
<evidence type="ECO:0000256" key="7">
    <source>
        <dbReference type="ARBA" id="ARBA00022984"/>
    </source>
</evidence>
<dbReference type="SUPFAM" id="SSF53623">
    <property type="entry name" value="MurD-like peptide ligases, catalytic domain"/>
    <property type="match status" value="1"/>
</dbReference>
<dbReference type="InterPro" id="IPR036565">
    <property type="entry name" value="Mur-like_cat_sf"/>
</dbReference>
<dbReference type="NCBIfam" id="TIGR01143">
    <property type="entry name" value="murF"/>
    <property type="match status" value="1"/>
</dbReference>
<comment type="pathway">
    <text evidence="10 11">Cell wall biogenesis; peptidoglycan biosynthesis.</text>
</comment>
<gene>
    <name evidence="10" type="primary">murF</name>
    <name evidence="15" type="ORF">BRCON_1608</name>
</gene>
<comment type="catalytic activity">
    <reaction evidence="10 11">
        <text>D-alanyl-D-alanine + UDP-N-acetyl-alpha-D-muramoyl-L-alanyl-gamma-D-glutamyl-meso-2,6-diaminopimelate + ATP = UDP-N-acetyl-alpha-D-muramoyl-L-alanyl-gamma-D-glutamyl-meso-2,6-diaminopimeloyl-D-alanyl-D-alanine + ADP + phosphate + H(+)</text>
        <dbReference type="Rhea" id="RHEA:28374"/>
        <dbReference type="ChEBI" id="CHEBI:15378"/>
        <dbReference type="ChEBI" id="CHEBI:30616"/>
        <dbReference type="ChEBI" id="CHEBI:43474"/>
        <dbReference type="ChEBI" id="CHEBI:57822"/>
        <dbReference type="ChEBI" id="CHEBI:61386"/>
        <dbReference type="ChEBI" id="CHEBI:83905"/>
        <dbReference type="ChEBI" id="CHEBI:456216"/>
        <dbReference type="EC" id="6.3.2.10"/>
    </reaction>
</comment>
<name>A0A2Z4Y7J4_SUMC1</name>
<keyword evidence="6 10" id="KW-0133">Cell shape</keyword>
<dbReference type="Pfam" id="PF08245">
    <property type="entry name" value="Mur_ligase_M"/>
    <property type="match status" value="1"/>
</dbReference>
<dbReference type="KEGG" id="schv:BRCON_1608"/>
<accession>A0A2Z4Y7J4</accession>
<dbReference type="SUPFAM" id="SSF53244">
    <property type="entry name" value="MurD-like peptide ligases, peptide-binding domain"/>
    <property type="match status" value="1"/>
</dbReference>
<dbReference type="Gene3D" id="3.40.1190.10">
    <property type="entry name" value="Mur-like, catalytic domain"/>
    <property type="match status" value="1"/>
</dbReference>
<dbReference type="InterPro" id="IPR005863">
    <property type="entry name" value="UDP-N-AcMur_synth"/>
</dbReference>
<dbReference type="EMBL" id="CP030759">
    <property type="protein sequence ID" value="AXA36385.1"/>
    <property type="molecule type" value="Genomic_DNA"/>
</dbReference>
<sequence length="461" mass="50000">MNISFTELAQFLGISSPSGNPEGKIATISTDTRTIQPGDCFVALRGVSFDGHNFVPQAVAGGAAALVAERYFPEFAHVPQFVVPNTLWALGEIARLWRNKLAHIPLVAVVGSNGKTTVKEMTANILATRYRTLSTQGNLNNLVGVPLTLFRLEPTHEAAVLELGMNQAGELERLVQITSPNVLVLTNITNAHVGMFGSLEGLYAAKTESLRAAPPTCKFVLNAEDELSQRATAEFAGNHPVVRFGVCPEADVRAECIEPLVPFGYRFVLVLPSGESTPVELRMFGRHNVANALAAAAVGALCGVTPQKIAEALASFQPASNRSEVEELNGWYLVKDYYNASPAAVEQALRSLAEFSVPGRRYAVLGDMMELGDLEEYYHTRVGETAAQSGLERLFTIGTRARTIHAAASRHGLPSEHFEEIDDLAKALKMQLRAGDLLLMKASRLMKLERLYDLLKGTKSN</sequence>
<dbReference type="SUPFAM" id="SSF63418">
    <property type="entry name" value="MurE/MurF N-terminal domain"/>
    <property type="match status" value="1"/>
</dbReference>
<dbReference type="Gene3D" id="3.90.190.20">
    <property type="entry name" value="Mur ligase, C-terminal domain"/>
    <property type="match status" value="1"/>
</dbReference>
<comment type="similarity">
    <text evidence="10">Belongs to the MurCDEF family. MurF subfamily.</text>
</comment>
<dbReference type="GO" id="GO:0051301">
    <property type="term" value="P:cell division"/>
    <property type="evidence" value="ECO:0007669"/>
    <property type="project" value="UniProtKB-KW"/>
</dbReference>
<dbReference type="InterPro" id="IPR000713">
    <property type="entry name" value="Mur_ligase_N"/>
</dbReference>
<dbReference type="GO" id="GO:0008360">
    <property type="term" value="P:regulation of cell shape"/>
    <property type="evidence" value="ECO:0007669"/>
    <property type="project" value="UniProtKB-KW"/>
</dbReference>
<proteinExistence type="inferred from homology"/>
<evidence type="ECO:0000256" key="9">
    <source>
        <dbReference type="ARBA" id="ARBA00023316"/>
    </source>
</evidence>
<dbReference type="AlphaFoldDB" id="A0A2Z4Y7J4"/>
<feature type="binding site" evidence="10">
    <location>
        <begin position="111"/>
        <end position="117"/>
    </location>
    <ligand>
        <name>ATP</name>
        <dbReference type="ChEBI" id="CHEBI:30616"/>
    </ligand>
</feature>
<dbReference type="GO" id="GO:0009252">
    <property type="term" value="P:peptidoglycan biosynthetic process"/>
    <property type="evidence" value="ECO:0007669"/>
    <property type="project" value="UniProtKB-UniRule"/>
</dbReference>
<protein>
    <recommendedName>
        <fullName evidence="10 11">UDP-N-acetylmuramoyl-tripeptide--D-alanyl-D-alanine ligase</fullName>
        <ecNumber evidence="10 11">6.3.2.10</ecNumber>
    </recommendedName>
    <alternativeName>
        <fullName evidence="10">D-alanyl-D-alanine-adding enzyme</fullName>
    </alternativeName>
</protein>
<dbReference type="PANTHER" id="PTHR43024">
    <property type="entry name" value="UDP-N-ACETYLMURAMOYL-TRIPEPTIDE--D-ALANYL-D-ALANINE LIGASE"/>
    <property type="match status" value="1"/>
</dbReference>
<dbReference type="Pfam" id="PF02875">
    <property type="entry name" value="Mur_ligase_C"/>
    <property type="match status" value="1"/>
</dbReference>
<evidence type="ECO:0000313" key="15">
    <source>
        <dbReference type="EMBL" id="AXA36385.1"/>
    </source>
</evidence>
<evidence type="ECO:0000259" key="14">
    <source>
        <dbReference type="Pfam" id="PF08245"/>
    </source>
</evidence>
<dbReference type="PANTHER" id="PTHR43024:SF1">
    <property type="entry name" value="UDP-N-ACETYLMURAMOYL-TRIPEPTIDE--D-ALANYL-D-ALANINE LIGASE"/>
    <property type="match status" value="1"/>
</dbReference>
<dbReference type="InterPro" id="IPR036615">
    <property type="entry name" value="Mur_ligase_C_dom_sf"/>
</dbReference>
<reference evidence="15 16" key="1">
    <citation type="submission" date="2018-05" db="EMBL/GenBank/DDBJ databases">
        <title>A metagenomic window into the 2 km-deep terrestrial subsurface aquifer revealed taxonomically and functionally diverse microbial community comprising novel uncultured bacterial lineages.</title>
        <authorList>
            <person name="Kadnikov V.V."/>
            <person name="Mardanov A.V."/>
            <person name="Beletsky A.V."/>
            <person name="Banks D."/>
            <person name="Pimenov N.V."/>
            <person name="Frank Y.A."/>
            <person name="Karnachuk O.V."/>
            <person name="Ravin N.V."/>
        </authorList>
    </citation>
    <scope>NUCLEOTIDE SEQUENCE [LARGE SCALE GENOMIC DNA]</scope>
    <source>
        <strain evidence="15">BY</strain>
    </source>
</reference>
<dbReference type="InterPro" id="IPR004101">
    <property type="entry name" value="Mur_ligase_C"/>
</dbReference>
<dbReference type="InterPro" id="IPR013221">
    <property type="entry name" value="Mur_ligase_cen"/>
</dbReference>
<evidence type="ECO:0000256" key="6">
    <source>
        <dbReference type="ARBA" id="ARBA00022960"/>
    </source>
</evidence>
<dbReference type="GO" id="GO:0071555">
    <property type="term" value="P:cell wall organization"/>
    <property type="evidence" value="ECO:0007669"/>
    <property type="project" value="UniProtKB-KW"/>
</dbReference>
<keyword evidence="7 10" id="KW-0573">Peptidoglycan synthesis</keyword>
<evidence type="ECO:0000256" key="10">
    <source>
        <dbReference type="HAMAP-Rule" id="MF_02019"/>
    </source>
</evidence>
<comment type="function">
    <text evidence="10 11">Involved in cell wall formation. Catalyzes the final step in the synthesis of UDP-N-acetylmuramoyl-pentapeptide, the precursor of murein.</text>
</comment>
<dbReference type="HAMAP" id="MF_02019">
    <property type="entry name" value="MurF"/>
    <property type="match status" value="1"/>
</dbReference>
<keyword evidence="2 10" id="KW-0436">Ligase</keyword>
<dbReference type="GO" id="GO:0047480">
    <property type="term" value="F:UDP-N-acetylmuramoyl-tripeptide-D-alanyl-D-alanine ligase activity"/>
    <property type="evidence" value="ECO:0007669"/>
    <property type="project" value="UniProtKB-UniRule"/>
</dbReference>
<organism evidence="15 16">
    <name type="scientific">Sumerlaea chitinivorans</name>
    <dbReference type="NCBI Taxonomy" id="2250252"/>
    <lineage>
        <taxon>Bacteria</taxon>
        <taxon>Candidatus Sumerlaeota</taxon>
        <taxon>Candidatus Sumerlaeia</taxon>
        <taxon>Candidatus Sumerlaeales</taxon>
        <taxon>Candidatus Sumerlaeaceae</taxon>
        <taxon>Candidatus Sumerlaea</taxon>
    </lineage>
</organism>